<evidence type="ECO:0000313" key="2">
    <source>
        <dbReference type="EMBL" id="KAL0433906.1"/>
    </source>
</evidence>
<comment type="caution">
    <text evidence="2">The sequence shown here is derived from an EMBL/GenBank/DDBJ whole genome shotgun (WGS) entry which is preliminary data.</text>
</comment>
<protein>
    <submittedName>
        <fullName evidence="2">Uncharacterized protein</fullName>
    </submittedName>
</protein>
<dbReference type="AlphaFoldDB" id="A0AAW2VZL4"/>
<evidence type="ECO:0000256" key="1">
    <source>
        <dbReference type="SAM" id="MobiDB-lite"/>
    </source>
</evidence>
<accession>A0AAW2VZL4</accession>
<dbReference type="EMBL" id="JACGWN010000009">
    <property type="protein sequence ID" value="KAL0433906.1"/>
    <property type="molecule type" value="Genomic_DNA"/>
</dbReference>
<proteinExistence type="predicted"/>
<organism evidence="2">
    <name type="scientific">Sesamum latifolium</name>
    <dbReference type="NCBI Taxonomy" id="2727402"/>
    <lineage>
        <taxon>Eukaryota</taxon>
        <taxon>Viridiplantae</taxon>
        <taxon>Streptophyta</taxon>
        <taxon>Embryophyta</taxon>
        <taxon>Tracheophyta</taxon>
        <taxon>Spermatophyta</taxon>
        <taxon>Magnoliopsida</taxon>
        <taxon>eudicotyledons</taxon>
        <taxon>Gunneridae</taxon>
        <taxon>Pentapetalae</taxon>
        <taxon>asterids</taxon>
        <taxon>lamiids</taxon>
        <taxon>Lamiales</taxon>
        <taxon>Pedaliaceae</taxon>
        <taxon>Sesamum</taxon>
    </lineage>
</organism>
<feature type="region of interest" description="Disordered" evidence="1">
    <location>
        <begin position="61"/>
        <end position="98"/>
    </location>
</feature>
<gene>
    <name evidence="2" type="ORF">Slati_2724900</name>
</gene>
<name>A0AAW2VZL4_9LAMI</name>
<reference evidence="2" key="1">
    <citation type="submission" date="2020-06" db="EMBL/GenBank/DDBJ databases">
        <authorList>
            <person name="Li T."/>
            <person name="Hu X."/>
            <person name="Zhang T."/>
            <person name="Song X."/>
            <person name="Zhang H."/>
            <person name="Dai N."/>
            <person name="Sheng W."/>
            <person name="Hou X."/>
            <person name="Wei L."/>
        </authorList>
    </citation>
    <scope>NUCLEOTIDE SEQUENCE</scope>
    <source>
        <strain evidence="2">KEN1</strain>
        <tissue evidence="2">Leaf</tissue>
    </source>
</reference>
<reference evidence="2" key="2">
    <citation type="journal article" date="2024" name="Plant">
        <title>Genomic evolution and insights into agronomic trait innovations of Sesamum species.</title>
        <authorList>
            <person name="Miao H."/>
            <person name="Wang L."/>
            <person name="Qu L."/>
            <person name="Liu H."/>
            <person name="Sun Y."/>
            <person name="Le M."/>
            <person name="Wang Q."/>
            <person name="Wei S."/>
            <person name="Zheng Y."/>
            <person name="Lin W."/>
            <person name="Duan Y."/>
            <person name="Cao H."/>
            <person name="Xiong S."/>
            <person name="Wang X."/>
            <person name="Wei L."/>
            <person name="Li C."/>
            <person name="Ma Q."/>
            <person name="Ju M."/>
            <person name="Zhao R."/>
            <person name="Li G."/>
            <person name="Mu C."/>
            <person name="Tian Q."/>
            <person name="Mei H."/>
            <person name="Zhang T."/>
            <person name="Gao T."/>
            <person name="Zhang H."/>
        </authorList>
    </citation>
    <scope>NUCLEOTIDE SEQUENCE</scope>
    <source>
        <strain evidence="2">KEN1</strain>
    </source>
</reference>
<sequence length="112" mass="12314">MAYWSNPSHGRMVSNDLSPINSAIFTMTTVIPLKNVDTSRTRLRGLSKMDTCRNMCAGKKKARVTGSYQKKEDDKAKETKVSSPEPFSKEGAKYASGSRLEINDPLARGLSA</sequence>
<feature type="compositionally biased region" description="Basic and acidic residues" evidence="1">
    <location>
        <begin position="69"/>
        <end position="80"/>
    </location>
</feature>